<proteinExistence type="predicted"/>
<evidence type="ECO:0000256" key="1">
    <source>
        <dbReference type="SAM" id="MobiDB-lite"/>
    </source>
</evidence>
<evidence type="ECO:0000313" key="4">
    <source>
        <dbReference type="Proteomes" id="UP001498398"/>
    </source>
</evidence>
<evidence type="ECO:0000313" key="3">
    <source>
        <dbReference type="EMBL" id="KAK7436906.1"/>
    </source>
</evidence>
<name>A0ABR1IS85_9AGAR</name>
<accession>A0ABR1IS85</accession>
<feature type="domain" description="DUF6593" evidence="2">
    <location>
        <begin position="131"/>
        <end position="255"/>
    </location>
</feature>
<protein>
    <recommendedName>
        <fullName evidence="2">DUF6593 domain-containing protein</fullName>
    </recommendedName>
</protein>
<dbReference type="InterPro" id="IPR046528">
    <property type="entry name" value="DUF6593"/>
</dbReference>
<organism evidence="3 4">
    <name type="scientific">Marasmiellus scandens</name>
    <dbReference type="NCBI Taxonomy" id="2682957"/>
    <lineage>
        <taxon>Eukaryota</taxon>
        <taxon>Fungi</taxon>
        <taxon>Dikarya</taxon>
        <taxon>Basidiomycota</taxon>
        <taxon>Agaricomycotina</taxon>
        <taxon>Agaricomycetes</taxon>
        <taxon>Agaricomycetidae</taxon>
        <taxon>Agaricales</taxon>
        <taxon>Marasmiineae</taxon>
        <taxon>Omphalotaceae</taxon>
        <taxon>Marasmiellus</taxon>
    </lineage>
</organism>
<dbReference type="Proteomes" id="UP001498398">
    <property type="component" value="Unassembled WGS sequence"/>
</dbReference>
<dbReference type="EMBL" id="JBANRG010000090">
    <property type="protein sequence ID" value="KAK7436906.1"/>
    <property type="molecule type" value="Genomic_DNA"/>
</dbReference>
<comment type="caution">
    <text evidence="3">The sequence shown here is derived from an EMBL/GenBank/DDBJ whole genome shotgun (WGS) entry which is preliminary data.</text>
</comment>
<feature type="region of interest" description="Disordered" evidence="1">
    <location>
        <begin position="99"/>
        <end position="129"/>
    </location>
</feature>
<sequence length="264" mass="29797">MKFFQKGSGLSPILNNTYYDESGRVVYKVHTPNLFINSTTTVIKFLSSSEEPNQDLTSTIIESNSEPDKAFISDEEHELPLRGGVGANEASGSRVSLVGDEEPLVDQPARTPDAETQLPSLELTEPSGSDADNDHFVYIAQIDWKRVKSSRLRFGDGKEVLAKEFFRKETWGPYGRHRVFRASDGIEYKWIMGSYTPKLVKNNSAKTPVAKFHRRNFGFWSKSKKSPPYLEIFPEGEHMVDEIFSTFIYIEKIRSEQEAAAASA</sequence>
<evidence type="ECO:0000259" key="2">
    <source>
        <dbReference type="Pfam" id="PF20236"/>
    </source>
</evidence>
<reference evidence="3 4" key="1">
    <citation type="submission" date="2024-01" db="EMBL/GenBank/DDBJ databases">
        <title>A draft genome for the cacao thread blight pathogen Marasmiellus scandens.</title>
        <authorList>
            <person name="Baruah I.K."/>
            <person name="Leung J."/>
            <person name="Bukari Y."/>
            <person name="Amoako-Attah I."/>
            <person name="Meinhardt L.W."/>
            <person name="Bailey B.A."/>
            <person name="Cohen S.P."/>
        </authorList>
    </citation>
    <scope>NUCLEOTIDE SEQUENCE [LARGE SCALE GENOMIC DNA]</scope>
    <source>
        <strain evidence="3 4">GH-19</strain>
    </source>
</reference>
<gene>
    <name evidence="3" type="ORF">VKT23_018926</name>
</gene>
<dbReference type="Pfam" id="PF20236">
    <property type="entry name" value="DUF6593"/>
    <property type="match status" value="1"/>
</dbReference>
<keyword evidence="4" id="KW-1185">Reference proteome</keyword>